<dbReference type="Proteomes" id="UP000554837">
    <property type="component" value="Unassembled WGS sequence"/>
</dbReference>
<feature type="signal peptide" evidence="2">
    <location>
        <begin position="1"/>
        <end position="21"/>
    </location>
</feature>
<sequence>MRTLLSATLLLTALWGSPARSQSTLDQAQTQWYSGRQAQAIELVEAAMAQNPLAARPRFTLAWMVQERGDLRRAETLLRALVQDFPDHAEGLNNLAVIQAQRGELDAALRGLQLAVQLQPEHAQAQENLGDVLLHLAQRAYGQAAKIQPAARLQLKTRQLEQILRPSAN</sequence>
<reference evidence="3 4" key="1">
    <citation type="submission" date="2020-08" db="EMBL/GenBank/DDBJ databases">
        <title>Genomic Encyclopedia of Type Strains, Phase IV (KMG-IV): sequencing the most valuable type-strain genomes for metagenomic binning, comparative biology and taxonomic classification.</title>
        <authorList>
            <person name="Goeker M."/>
        </authorList>
    </citation>
    <scope>NUCLEOTIDE SEQUENCE [LARGE SCALE GENOMIC DNA]</scope>
    <source>
        <strain evidence="3 4">DSM 23958</strain>
    </source>
</reference>
<proteinExistence type="predicted"/>
<feature type="repeat" description="TPR" evidence="1">
    <location>
        <begin position="89"/>
        <end position="122"/>
    </location>
</feature>
<evidence type="ECO:0000256" key="1">
    <source>
        <dbReference type="PROSITE-ProRule" id="PRU00339"/>
    </source>
</evidence>
<dbReference type="OrthoDB" id="5294075at2"/>
<comment type="caution">
    <text evidence="3">The sequence shown here is derived from an EMBL/GenBank/DDBJ whole genome shotgun (WGS) entry which is preliminary data.</text>
</comment>
<dbReference type="SUPFAM" id="SSF48452">
    <property type="entry name" value="TPR-like"/>
    <property type="match status" value="1"/>
</dbReference>
<dbReference type="EMBL" id="JACHHO010000001">
    <property type="protein sequence ID" value="MBB5203883.1"/>
    <property type="molecule type" value="Genomic_DNA"/>
</dbReference>
<dbReference type="InterPro" id="IPR019734">
    <property type="entry name" value="TPR_rpt"/>
</dbReference>
<dbReference type="Gene3D" id="1.25.40.10">
    <property type="entry name" value="Tetratricopeptide repeat domain"/>
    <property type="match status" value="1"/>
</dbReference>
<feature type="chain" id="PRO_5032783159" evidence="2">
    <location>
        <begin position="22"/>
        <end position="169"/>
    </location>
</feature>
<dbReference type="RefSeq" id="WP_138857098.1">
    <property type="nucleotide sequence ID" value="NZ_CP040709.1"/>
</dbReference>
<accession>A0A840S2B4</accession>
<evidence type="ECO:0000256" key="2">
    <source>
        <dbReference type="SAM" id="SignalP"/>
    </source>
</evidence>
<keyword evidence="2" id="KW-0732">Signal</keyword>
<evidence type="ECO:0000313" key="3">
    <source>
        <dbReference type="EMBL" id="MBB5203883.1"/>
    </source>
</evidence>
<protein>
    <submittedName>
        <fullName evidence="3">Flp pilus assembly protein TadD</fullName>
    </submittedName>
</protein>
<keyword evidence="1" id="KW-0802">TPR repeat</keyword>
<dbReference type="InterPro" id="IPR011990">
    <property type="entry name" value="TPR-like_helical_dom_sf"/>
</dbReference>
<name>A0A840S2B4_9BURK</name>
<keyword evidence="4" id="KW-1185">Reference proteome</keyword>
<dbReference type="AlphaFoldDB" id="A0A840S2B4"/>
<organism evidence="3 4">
    <name type="scientific">Inhella inkyongensis</name>
    <dbReference type="NCBI Taxonomy" id="392593"/>
    <lineage>
        <taxon>Bacteria</taxon>
        <taxon>Pseudomonadati</taxon>
        <taxon>Pseudomonadota</taxon>
        <taxon>Betaproteobacteria</taxon>
        <taxon>Burkholderiales</taxon>
        <taxon>Sphaerotilaceae</taxon>
        <taxon>Inhella</taxon>
    </lineage>
</organism>
<gene>
    <name evidence="3" type="ORF">HNQ51_001176</name>
</gene>
<evidence type="ECO:0000313" key="4">
    <source>
        <dbReference type="Proteomes" id="UP000554837"/>
    </source>
</evidence>
<dbReference type="PROSITE" id="PS50005">
    <property type="entry name" value="TPR"/>
    <property type="match status" value="1"/>
</dbReference>
<dbReference type="Pfam" id="PF13432">
    <property type="entry name" value="TPR_16"/>
    <property type="match status" value="1"/>
</dbReference>